<dbReference type="Pfam" id="PF13577">
    <property type="entry name" value="SnoaL_4"/>
    <property type="match status" value="1"/>
</dbReference>
<gene>
    <name evidence="3" type="ORF">GA0070623_0095</name>
</gene>
<protein>
    <submittedName>
        <fullName evidence="3">SnoaL-like domain-containing protein</fullName>
    </submittedName>
</protein>
<reference evidence="4" key="1">
    <citation type="submission" date="2016-06" db="EMBL/GenBank/DDBJ databases">
        <authorList>
            <person name="Varghese N."/>
            <person name="Submissions Spin"/>
        </authorList>
    </citation>
    <scope>NUCLEOTIDE SEQUENCE [LARGE SCALE GENOMIC DNA]</scope>
    <source>
        <strain evidence="4">DSM 44983</strain>
    </source>
</reference>
<dbReference type="Proteomes" id="UP000198226">
    <property type="component" value="Chromosome I"/>
</dbReference>
<sequence length="186" mass="19968">MDRPGGIVRSRRGSVRVVGLLAALAVAVPTAGCAADKVEYRDDRGDITQLIYRFYADTTEGKFDDLNKVLTEGVVVTNPGGGLTEGREKVIAGASEGFKTEDRVQELVSNVLIDLDGDKAKVRADVVQLFGSSVTPKGKIAPEPALTLNSRMRFEATRDSQGWRLSRIEGDVLWAVDKPAAAPPAK</sequence>
<dbReference type="InterPro" id="IPR037401">
    <property type="entry name" value="SnoaL-like"/>
</dbReference>
<feature type="chain" id="PRO_5008716929" evidence="1">
    <location>
        <begin position="35"/>
        <end position="186"/>
    </location>
</feature>
<dbReference type="RefSeq" id="WP_084261271.1">
    <property type="nucleotide sequence ID" value="NZ_LT607752.1"/>
</dbReference>
<dbReference type="Gene3D" id="3.10.450.50">
    <property type="match status" value="1"/>
</dbReference>
<dbReference type="EMBL" id="LT607752">
    <property type="protein sequence ID" value="SCG35476.1"/>
    <property type="molecule type" value="Genomic_DNA"/>
</dbReference>
<keyword evidence="1" id="KW-0732">Signal</keyword>
<evidence type="ECO:0000313" key="3">
    <source>
        <dbReference type="EMBL" id="SCG35476.1"/>
    </source>
</evidence>
<keyword evidence="4" id="KW-1185">Reference proteome</keyword>
<name>A0A1C5GNU9_9ACTN</name>
<dbReference type="OrthoDB" id="981191at2"/>
<accession>A0A1C5GNU9</accession>
<evidence type="ECO:0000259" key="2">
    <source>
        <dbReference type="Pfam" id="PF13577"/>
    </source>
</evidence>
<feature type="signal peptide" evidence="1">
    <location>
        <begin position="1"/>
        <end position="34"/>
    </location>
</feature>
<evidence type="ECO:0000313" key="4">
    <source>
        <dbReference type="Proteomes" id="UP000198226"/>
    </source>
</evidence>
<evidence type="ECO:0000256" key="1">
    <source>
        <dbReference type="SAM" id="SignalP"/>
    </source>
</evidence>
<proteinExistence type="predicted"/>
<dbReference type="InterPro" id="IPR032710">
    <property type="entry name" value="NTF2-like_dom_sf"/>
</dbReference>
<dbReference type="SUPFAM" id="SSF54427">
    <property type="entry name" value="NTF2-like"/>
    <property type="match status" value="1"/>
</dbReference>
<organism evidence="3 4">
    <name type="scientific">Micromonospora rifamycinica</name>
    <dbReference type="NCBI Taxonomy" id="291594"/>
    <lineage>
        <taxon>Bacteria</taxon>
        <taxon>Bacillati</taxon>
        <taxon>Actinomycetota</taxon>
        <taxon>Actinomycetes</taxon>
        <taxon>Micromonosporales</taxon>
        <taxon>Micromonosporaceae</taxon>
        <taxon>Micromonospora</taxon>
    </lineage>
</organism>
<feature type="domain" description="SnoaL-like" evidence="2">
    <location>
        <begin position="42"/>
        <end position="167"/>
    </location>
</feature>
<dbReference type="AlphaFoldDB" id="A0A1C5GNU9"/>